<dbReference type="EMBL" id="MVGC01000054">
    <property type="protein sequence ID" value="RJE25214.1"/>
    <property type="molecule type" value="Genomic_DNA"/>
</dbReference>
<feature type="region of interest" description="Disordered" evidence="1">
    <location>
        <begin position="512"/>
        <end position="539"/>
    </location>
</feature>
<dbReference type="PANTHER" id="PTHR42031">
    <property type="entry name" value="KEY LIME PATHOGENICITY PROTEIN"/>
    <property type="match status" value="1"/>
</dbReference>
<feature type="compositionally biased region" description="Polar residues" evidence="1">
    <location>
        <begin position="342"/>
        <end position="352"/>
    </location>
</feature>
<keyword evidence="4" id="KW-1185">Reference proteome</keyword>
<protein>
    <recommendedName>
        <fullName evidence="2">DUF7896 domain-containing protein</fullName>
    </recommendedName>
</protein>
<feature type="compositionally biased region" description="Polar residues" evidence="1">
    <location>
        <begin position="131"/>
        <end position="177"/>
    </location>
</feature>
<dbReference type="AlphaFoldDB" id="A0A3A3A0N6"/>
<accession>A0A3A3A0N6</accession>
<dbReference type="InterPro" id="IPR057218">
    <property type="entry name" value="DUF7896"/>
</dbReference>
<gene>
    <name evidence="3" type="ORF">PHISCL_02427</name>
</gene>
<dbReference type="Pfam" id="PF25438">
    <property type="entry name" value="DUF7896"/>
    <property type="match status" value="1"/>
</dbReference>
<dbReference type="STRING" id="2070753.A0A3A3A0N6"/>
<evidence type="ECO:0000259" key="2">
    <source>
        <dbReference type="Pfam" id="PF25438"/>
    </source>
</evidence>
<feature type="domain" description="DUF7896" evidence="2">
    <location>
        <begin position="469"/>
        <end position="548"/>
    </location>
</feature>
<sequence>MAITKADDELFTRAISGYRDAFLVEFSHLPESERNELWSRRLQQFLTAPVSNIPKARGSGTFGYDSSTGNSAKRARQDNTSRTLPGSGSGSGLPLAKRRATTPELPVTVDLTRDLSHASSPAALTTDRALRTNSQDTSGHVSSPHSTMVRSQSQQIPVSYRQQAATSRTGKRSSLGSHRTPHRIENVSEFSPSEYTEQYLDGFEGQNKPSTIPPVISADLVWTGHPQQELQGQQEPFGNNGSLSASLYPSQPTLTGAVDMSRSTTTESLCGGFGMISFDSKGSSFDPDFLNSYFSAGPLRTPSHANPLPDPLSGIDSPEFSFTESDPVSFSTSTPSTFSFHQPVSSDVSPSQAVEMKPCLSEESDNSSRSCQSRAARRTQEQIAQGSRRIAPKLKTHNSSPAKIPGQHKMIRISSSDGTAKEVAAIPKASVQRPPRQKTYCDLCNDQPEGFHGEHELRRHKERVHAAVRKVWICKDISPDKKFLANCKACRNGKRYGANYNAAAHLRRTHFNPRQRGRGRGVESEKRGGKGGGNHPPMETLKHWMVQVDEIVIENAQNMVDREVLRNDRVSPAVPADDMPYSGLTQDEDFSQLGFDSILMNGIDVPPVNLDSSFDPFYFDSFEG</sequence>
<dbReference type="OrthoDB" id="5377599at2759"/>
<organism evidence="3 4">
    <name type="scientific">Aspergillus sclerotialis</name>
    <dbReference type="NCBI Taxonomy" id="2070753"/>
    <lineage>
        <taxon>Eukaryota</taxon>
        <taxon>Fungi</taxon>
        <taxon>Dikarya</taxon>
        <taxon>Ascomycota</taxon>
        <taxon>Pezizomycotina</taxon>
        <taxon>Eurotiomycetes</taxon>
        <taxon>Eurotiomycetidae</taxon>
        <taxon>Eurotiales</taxon>
        <taxon>Aspergillaceae</taxon>
        <taxon>Aspergillus</taxon>
        <taxon>Aspergillus subgen. Polypaecilum</taxon>
    </lineage>
</organism>
<comment type="caution">
    <text evidence="3">The sequence shown here is derived from an EMBL/GenBank/DDBJ whole genome shotgun (WGS) entry which is preliminary data.</text>
</comment>
<proteinExistence type="predicted"/>
<evidence type="ECO:0000313" key="3">
    <source>
        <dbReference type="EMBL" id="RJE25214.1"/>
    </source>
</evidence>
<feature type="region of interest" description="Disordered" evidence="1">
    <location>
        <begin position="56"/>
        <end position="181"/>
    </location>
</feature>
<dbReference type="Proteomes" id="UP000266188">
    <property type="component" value="Unassembled WGS sequence"/>
</dbReference>
<name>A0A3A3A0N6_9EURO</name>
<dbReference type="PANTHER" id="PTHR42031:SF1">
    <property type="entry name" value="KEY LIME PATHOGENICITY PROTEIN"/>
    <property type="match status" value="1"/>
</dbReference>
<evidence type="ECO:0000256" key="1">
    <source>
        <dbReference type="SAM" id="MobiDB-lite"/>
    </source>
</evidence>
<feature type="region of interest" description="Disordered" evidence="1">
    <location>
        <begin position="341"/>
        <end position="404"/>
    </location>
</feature>
<reference evidence="4" key="1">
    <citation type="submission" date="2017-02" db="EMBL/GenBank/DDBJ databases">
        <authorList>
            <person name="Tafer H."/>
            <person name="Lopandic K."/>
        </authorList>
    </citation>
    <scope>NUCLEOTIDE SEQUENCE [LARGE SCALE GENOMIC DNA]</scope>
    <source>
        <strain evidence="4">CBS 366.77</strain>
    </source>
</reference>
<evidence type="ECO:0000313" key="4">
    <source>
        <dbReference type="Proteomes" id="UP000266188"/>
    </source>
</evidence>